<accession>A0ABD2K928</accession>
<comment type="caution">
    <text evidence="2">The sequence shown here is derived from an EMBL/GenBank/DDBJ whole genome shotgun (WGS) entry which is preliminary data.</text>
</comment>
<evidence type="ECO:0000313" key="2">
    <source>
        <dbReference type="EMBL" id="KAL3099203.1"/>
    </source>
</evidence>
<name>A0ABD2K928_HETSC</name>
<organism evidence="2 3">
    <name type="scientific">Heterodera schachtii</name>
    <name type="common">Sugarbeet cyst nematode worm</name>
    <name type="synonym">Tylenchus schachtii</name>
    <dbReference type="NCBI Taxonomy" id="97005"/>
    <lineage>
        <taxon>Eukaryota</taxon>
        <taxon>Metazoa</taxon>
        <taxon>Ecdysozoa</taxon>
        <taxon>Nematoda</taxon>
        <taxon>Chromadorea</taxon>
        <taxon>Rhabditida</taxon>
        <taxon>Tylenchina</taxon>
        <taxon>Tylenchomorpha</taxon>
        <taxon>Tylenchoidea</taxon>
        <taxon>Heteroderidae</taxon>
        <taxon>Heteroderinae</taxon>
        <taxon>Heterodera</taxon>
    </lineage>
</organism>
<reference evidence="2 3" key="1">
    <citation type="submission" date="2024-10" db="EMBL/GenBank/DDBJ databases">
        <authorList>
            <person name="Kim D."/>
        </authorList>
    </citation>
    <scope>NUCLEOTIDE SEQUENCE [LARGE SCALE GENOMIC DNA]</scope>
    <source>
        <strain evidence="2">Taebaek</strain>
    </source>
</reference>
<evidence type="ECO:0000256" key="1">
    <source>
        <dbReference type="SAM" id="SignalP"/>
    </source>
</evidence>
<dbReference type="Proteomes" id="UP001620645">
    <property type="component" value="Unassembled WGS sequence"/>
</dbReference>
<gene>
    <name evidence="2" type="ORF">niasHS_000811</name>
</gene>
<dbReference type="AlphaFoldDB" id="A0ABD2K928"/>
<feature type="signal peptide" evidence="1">
    <location>
        <begin position="1"/>
        <end position="22"/>
    </location>
</feature>
<feature type="chain" id="PRO_5044767273" evidence="1">
    <location>
        <begin position="23"/>
        <end position="263"/>
    </location>
</feature>
<dbReference type="EMBL" id="JBICCN010000040">
    <property type="protein sequence ID" value="KAL3099203.1"/>
    <property type="molecule type" value="Genomic_DNA"/>
</dbReference>
<keyword evidence="3" id="KW-1185">Reference proteome</keyword>
<sequence length="263" mass="29126">MRFIFFPILCLLFPIVLQNSFGEEEKQQLLECISCDGPCNCQIGHPTQKCAIQNGQCYTVKSALTGQVLRKGCAAAAAGAGCRTVELNGWQRCRQCDDGNLCNDEVSDNVFLVNDCQMSQIFGAVQSLRDNLKESGMESEAARDSKFINGIDSSSYVSNAANMDKTEFKNVIGTFLERMSPMSSPIGLENDNNPRAKQFRDHPQNTHQFFGQNLPQIRPRNDEFAPSGHRVTFGQEIWRQKNAAASTFSAASTFLVMISILCV</sequence>
<protein>
    <submittedName>
        <fullName evidence="2">Uncharacterized protein</fullName>
    </submittedName>
</protein>
<keyword evidence="1" id="KW-0732">Signal</keyword>
<evidence type="ECO:0000313" key="3">
    <source>
        <dbReference type="Proteomes" id="UP001620645"/>
    </source>
</evidence>
<proteinExistence type="predicted"/>